<evidence type="ECO:0000256" key="8">
    <source>
        <dbReference type="ARBA" id="ARBA00023170"/>
    </source>
</evidence>
<accession>A0A1R3X2Z1</accession>
<feature type="domain" description="TonB-dependent receptor plug" evidence="15">
    <location>
        <begin position="81"/>
        <end position="179"/>
    </location>
</feature>
<dbReference type="PROSITE" id="PS52016">
    <property type="entry name" value="TONB_DEPENDENT_REC_3"/>
    <property type="match status" value="1"/>
</dbReference>
<comment type="subcellular location">
    <subcellularLocation>
        <location evidence="1 10">Cell outer membrane</location>
        <topology evidence="1 10">Multi-pass membrane protein</topology>
    </subcellularLocation>
</comment>
<dbReference type="RefSeq" id="WP_083946187.1">
    <property type="nucleotide sequence ID" value="NZ_FTPS01000001.1"/>
</dbReference>
<evidence type="ECO:0000256" key="7">
    <source>
        <dbReference type="ARBA" id="ARBA00023136"/>
    </source>
</evidence>
<keyword evidence="9 10" id="KW-0998">Cell outer membrane</keyword>
<feature type="signal peptide" evidence="13">
    <location>
        <begin position="1"/>
        <end position="35"/>
    </location>
</feature>
<evidence type="ECO:0000313" key="17">
    <source>
        <dbReference type="Proteomes" id="UP000192455"/>
    </source>
</evidence>
<evidence type="ECO:0000256" key="12">
    <source>
        <dbReference type="SAM" id="MobiDB-lite"/>
    </source>
</evidence>
<feature type="domain" description="TonB-dependent receptor-like beta-barrel" evidence="14">
    <location>
        <begin position="259"/>
        <end position="728"/>
    </location>
</feature>
<dbReference type="AlphaFoldDB" id="A0A1R3X2Z1"/>
<dbReference type="InterPro" id="IPR039426">
    <property type="entry name" value="TonB-dep_rcpt-like"/>
</dbReference>
<feature type="region of interest" description="Disordered" evidence="12">
    <location>
        <begin position="33"/>
        <end position="52"/>
    </location>
</feature>
<protein>
    <submittedName>
        <fullName evidence="16">Catecholate siderophore receptor</fullName>
    </submittedName>
</protein>
<evidence type="ECO:0000313" key="16">
    <source>
        <dbReference type="EMBL" id="SIT84893.1"/>
    </source>
</evidence>
<evidence type="ECO:0000256" key="6">
    <source>
        <dbReference type="ARBA" id="ARBA00023077"/>
    </source>
</evidence>
<dbReference type="Gene3D" id="2.40.170.20">
    <property type="entry name" value="TonB-dependent receptor, beta-barrel domain"/>
    <property type="match status" value="1"/>
</dbReference>
<evidence type="ECO:0000256" key="1">
    <source>
        <dbReference type="ARBA" id="ARBA00004571"/>
    </source>
</evidence>
<evidence type="ECO:0000256" key="3">
    <source>
        <dbReference type="ARBA" id="ARBA00022448"/>
    </source>
</evidence>
<evidence type="ECO:0000256" key="2">
    <source>
        <dbReference type="ARBA" id="ARBA00009810"/>
    </source>
</evidence>
<dbReference type="Gene3D" id="2.170.130.10">
    <property type="entry name" value="TonB-dependent receptor, plug domain"/>
    <property type="match status" value="1"/>
</dbReference>
<keyword evidence="3 10" id="KW-0813">Transport</keyword>
<keyword evidence="8 16" id="KW-0675">Receptor</keyword>
<dbReference type="SUPFAM" id="SSF56935">
    <property type="entry name" value="Porins"/>
    <property type="match status" value="1"/>
</dbReference>
<dbReference type="EMBL" id="FTPS01000001">
    <property type="protein sequence ID" value="SIT84893.1"/>
    <property type="molecule type" value="Genomic_DNA"/>
</dbReference>
<dbReference type="InterPro" id="IPR012910">
    <property type="entry name" value="Plug_dom"/>
</dbReference>
<dbReference type="GO" id="GO:0015891">
    <property type="term" value="P:siderophore transport"/>
    <property type="evidence" value="ECO:0007669"/>
    <property type="project" value="InterPro"/>
</dbReference>
<dbReference type="InterPro" id="IPR037066">
    <property type="entry name" value="Plug_dom_sf"/>
</dbReference>
<keyword evidence="13" id="KW-0732">Signal</keyword>
<evidence type="ECO:0000256" key="5">
    <source>
        <dbReference type="ARBA" id="ARBA00022692"/>
    </source>
</evidence>
<dbReference type="NCBIfam" id="TIGR01783">
    <property type="entry name" value="TonB-siderophor"/>
    <property type="match status" value="1"/>
</dbReference>
<comment type="similarity">
    <text evidence="2 10 11">Belongs to the TonB-dependent receptor family.</text>
</comment>
<dbReference type="GO" id="GO:0015344">
    <property type="term" value="F:siderophore uptake transmembrane transporter activity"/>
    <property type="evidence" value="ECO:0007669"/>
    <property type="project" value="TreeGrafter"/>
</dbReference>
<evidence type="ECO:0000259" key="15">
    <source>
        <dbReference type="Pfam" id="PF07715"/>
    </source>
</evidence>
<keyword evidence="4 10" id="KW-1134">Transmembrane beta strand</keyword>
<sequence length="759" mass="81574">MAAIQPQSLRFKLSTVGVSLGVAFGGIATAKAVHAQDNSPEDEPDQPGMTTLDTISITTGAAPANTNEAGTGVSRLPATVFKTPREIQVVPAEIIRQQQAITLEETLRNVPGITLSTGEGRGGSSGDQFRIRGLAAQGDIYRDGLRDFGAFTHDNFNTESVEVFKGPSGDNFGVGNMGGLINQTSKRAHLTDETTVSGMAGTGPLGRIQIDTNRVVGENQALRFNLMAQKQDAAHRDHVESDRLGLAVDWGTGIGTGTEFHIGYSYLRERGKPDMGQPMAEGADGISRPLLEYGVPGYSRRTSYVRSTDRDDTDVHDITATLSHDMGNGWILTNDTRLSRFTRDRSATHPAALTPEQLADLLAGIDVDMSYAAGGGMTYRQKGWGFQNVLALRGEFQTGTVEHDVMVGLDLNYQVDKRRRGTFVPARPGTTPVTNPVYDIGSLAIEYGPQMRSTAFNAGLFVSDRMSFGNGWSIAGAARLDHFENSFDGLLIGATDPISARGSSSKISPSISIIYEPNPDLMGYLSFARTYRPQGTDIAMNVNAFDSEIAGSLKPERADLIELGGKMNLMGGRVGLTGAIFQITKKNSYDVNPDGSIDVGFSDAGQGRRIRGIEIGASGEITDAWSVYANYAYLDGKVRGGPGIEDDNVGNRAPGVPRNNASIWTSYVLPQSGVSIPGEVTLAGGIRYASKYFSNPDNTAQIPETFSLDAMISYEQNDWRLALNAYNLTDHQNYSSTFSSSRAVPDSGRTFVVSVSKRF</sequence>
<keyword evidence="6 11" id="KW-0798">TonB box</keyword>
<dbReference type="Pfam" id="PF07715">
    <property type="entry name" value="Plug"/>
    <property type="match status" value="1"/>
</dbReference>
<dbReference type="CDD" id="cd01347">
    <property type="entry name" value="ligand_gated_channel"/>
    <property type="match status" value="1"/>
</dbReference>
<organism evidence="16 17">
    <name type="scientific">Pontibaca methylaminivorans</name>
    <dbReference type="NCBI Taxonomy" id="515897"/>
    <lineage>
        <taxon>Bacteria</taxon>
        <taxon>Pseudomonadati</taxon>
        <taxon>Pseudomonadota</taxon>
        <taxon>Alphaproteobacteria</taxon>
        <taxon>Rhodobacterales</taxon>
        <taxon>Roseobacteraceae</taxon>
        <taxon>Pontibaca</taxon>
    </lineage>
</organism>
<dbReference type="PANTHER" id="PTHR32552">
    <property type="entry name" value="FERRICHROME IRON RECEPTOR-RELATED"/>
    <property type="match status" value="1"/>
</dbReference>
<reference evidence="16 17" key="1">
    <citation type="submission" date="2017-01" db="EMBL/GenBank/DDBJ databases">
        <authorList>
            <person name="Mah S.A."/>
            <person name="Swanson W.J."/>
            <person name="Moy G.W."/>
            <person name="Vacquier V.D."/>
        </authorList>
    </citation>
    <scope>NUCLEOTIDE SEQUENCE [LARGE SCALE GENOMIC DNA]</scope>
    <source>
        <strain evidence="16 17">DSM 21219</strain>
    </source>
</reference>
<dbReference type="OrthoDB" id="9760333at2"/>
<evidence type="ECO:0000259" key="14">
    <source>
        <dbReference type="Pfam" id="PF00593"/>
    </source>
</evidence>
<evidence type="ECO:0000256" key="13">
    <source>
        <dbReference type="SAM" id="SignalP"/>
    </source>
</evidence>
<dbReference type="InterPro" id="IPR000531">
    <property type="entry name" value="Beta-barrel_TonB"/>
</dbReference>
<dbReference type="GO" id="GO:0009279">
    <property type="term" value="C:cell outer membrane"/>
    <property type="evidence" value="ECO:0007669"/>
    <property type="project" value="UniProtKB-SubCell"/>
</dbReference>
<dbReference type="PANTHER" id="PTHR32552:SF83">
    <property type="entry name" value="BLR3904 PROTEIN"/>
    <property type="match status" value="1"/>
</dbReference>
<keyword evidence="17" id="KW-1185">Reference proteome</keyword>
<evidence type="ECO:0000256" key="10">
    <source>
        <dbReference type="PROSITE-ProRule" id="PRU01360"/>
    </source>
</evidence>
<name>A0A1R3X2Z1_9RHOB</name>
<dbReference type="InterPro" id="IPR036942">
    <property type="entry name" value="Beta-barrel_TonB_sf"/>
</dbReference>
<evidence type="ECO:0000256" key="9">
    <source>
        <dbReference type="ARBA" id="ARBA00023237"/>
    </source>
</evidence>
<gene>
    <name evidence="16" type="ORF">SAMN05421849_2207</name>
</gene>
<feature type="chain" id="PRO_5012119432" evidence="13">
    <location>
        <begin position="36"/>
        <end position="759"/>
    </location>
</feature>
<keyword evidence="7 10" id="KW-0472">Membrane</keyword>
<dbReference type="Proteomes" id="UP000192455">
    <property type="component" value="Unassembled WGS sequence"/>
</dbReference>
<proteinExistence type="inferred from homology"/>
<dbReference type="Pfam" id="PF00593">
    <property type="entry name" value="TonB_dep_Rec_b-barrel"/>
    <property type="match status" value="1"/>
</dbReference>
<evidence type="ECO:0000256" key="4">
    <source>
        <dbReference type="ARBA" id="ARBA00022452"/>
    </source>
</evidence>
<dbReference type="GO" id="GO:0038023">
    <property type="term" value="F:signaling receptor activity"/>
    <property type="evidence" value="ECO:0007669"/>
    <property type="project" value="InterPro"/>
</dbReference>
<dbReference type="STRING" id="515897.SAMN05421849_2207"/>
<keyword evidence="5 10" id="KW-0812">Transmembrane</keyword>
<evidence type="ECO:0000256" key="11">
    <source>
        <dbReference type="RuleBase" id="RU003357"/>
    </source>
</evidence>
<dbReference type="InterPro" id="IPR010105">
    <property type="entry name" value="TonB_sidphr_rcpt"/>
</dbReference>